<dbReference type="InterPro" id="IPR038666">
    <property type="entry name" value="SSP1_head-tail_sf"/>
</dbReference>
<name>A0A6G4WHL9_9HYPH</name>
<dbReference type="Pfam" id="PF05521">
    <property type="entry name" value="Phage_HCP"/>
    <property type="match status" value="1"/>
</dbReference>
<gene>
    <name evidence="1" type="ORF">G6N73_21050</name>
</gene>
<protein>
    <submittedName>
        <fullName evidence="1">Phage head closure protein</fullName>
    </submittedName>
</protein>
<dbReference type="Proteomes" id="UP001642900">
    <property type="component" value="Unassembled WGS sequence"/>
</dbReference>
<dbReference type="EMBL" id="JAAKZF010000034">
    <property type="protein sequence ID" value="NGO53620.1"/>
    <property type="molecule type" value="Genomic_DNA"/>
</dbReference>
<accession>A0A6G4WHL9</accession>
<proteinExistence type="predicted"/>
<evidence type="ECO:0000313" key="1">
    <source>
        <dbReference type="EMBL" id="NGO53620.1"/>
    </source>
</evidence>
<evidence type="ECO:0000313" key="2">
    <source>
        <dbReference type="Proteomes" id="UP001642900"/>
    </source>
</evidence>
<sequence length="112" mass="12147">MMAALFIDPGRLRSECALEACLPLADAMGGHTENSVEVATVFALIEPVSAASKFGAGQTLETVTHRMTIRHRSGVASGMRFTRQGRIFDIVTVHDPDETARYLVCRVREVGA</sequence>
<dbReference type="Gene3D" id="2.40.10.270">
    <property type="entry name" value="Bacteriophage SPP1 head-tail adaptor protein"/>
    <property type="match status" value="1"/>
</dbReference>
<keyword evidence="2" id="KW-1185">Reference proteome</keyword>
<dbReference type="NCBIfam" id="TIGR01563">
    <property type="entry name" value="gp16_SPP1"/>
    <property type="match status" value="1"/>
</dbReference>
<organism evidence="1 2">
    <name type="scientific">Allomesorhizobium camelthorni</name>
    <dbReference type="NCBI Taxonomy" id="475069"/>
    <lineage>
        <taxon>Bacteria</taxon>
        <taxon>Pseudomonadati</taxon>
        <taxon>Pseudomonadota</taxon>
        <taxon>Alphaproteobacteria</taxon>
        <taxon>Hyphomicrobiales</taxon>
        <taxon>Phyllobacteriaceae</taxon>
        <taxon>Allomesorhizobium</taxon>
    </lineage>
</organism>
<dbReference type="InterPro" id="IPR008767">
    <property type="entry name" value="Phage_SPP1_head-tail_adaptor"/>
</dbReference>
<comment type="caution">
    <text evidence="1">The sequence shown here is derived from an EMBL/GenBank/DDBJ whole genome shotgun (WGS) entry which is preliminary data.</text>
</comment>
<reference evidence="1 2" key="1">
    <citation type="submission" date="2020-02" db="EMBL/GenBank/DDBJ databases">
        <title>Genome sequence of strain CCNWXJ40-4.</title>
        <authorList>
            <person name="Gao J."/>
            <person name="Sun J."/>
        </authorList>
    </citation>
    <scope>NUCLEOTIDE SEQUENCE [LARGE SCALE GENOMIC DNA]</scope>
    <source>
        <strain evidence="1 2">CCNWXJ 40-4</strain>
    </source>
</reference>
<dbReference type="AlphaFoldDB" id="A0A6G4WHL9"/>